<feature type="domain" description="NTP pyrophosphohydrolase MazG-like" evidence="5">
    <location>
        <begin position="167"/>
        <end position="228"/>
    </location>
</feature>
<dbReference type="PANTHER" id="PTHR30522">
    <property type="entry name" value="NUCLEOSIDE TRIPHOSPHATE PYROPHOSPHOHYDROLASE"/>
    <property type="match status" value="1"/>
</dbReference>
<sequence>MSDQSPLDSLLAVMARLRDPQTGCPWDREQSYASIVPYTIEEAYEVADAIAREDWPELRDELGDLLFQVVFYAQIAREEGRFDFNDVARGIAEKMTRRHPHVFADAHYANAAEQTAAWERLKAAEKAEPPAGTLAGIPLALPALTRAVKLQKKASKVGFDWGALEPILAKIEEEIGEIRHEIITQAPKERLADELGDVLFAVANLARHLQLDPEAALRGTNAKFERRFRQIEHWLAEQGRTPVESTLEEMDALWERAKREEREPHIL</sequence>
<dbReference type="Pfam" id="PF03819">
    <property type="entry name" value="MazG"/>
    <property type="match status" value="2"/>
</dbReference>
<dbReference type="InterPro" id="IPR048011">
    <property type="entry name" value="NTP-PPase_MazG-like_C"/>
</dbReference>
<dbReference type="GO" id="GO:0006203">
    <property type="term" value="P:dGTP catabolic process"/>
    <property type="evidence" value="ECO:0007669"/>
    <property type="project" value="TreeGrafter"/>
</dbReference>
<dbReference type="GO" id="GO:0046047">
    <property type="term" value="P:TTP catabolic process"/>
    <property type="evidence" value="ECO:0007669"/>
    <property type="project" value="TreeGrafter"/>
</dbReference>
<dbReference type="CDD" id="cd11529">
    <property type="entry name" value="NTP-PPase_MazG_Cterm"/>
    <property type="match status" value="1"/>
</dbReference>
<reference evidence="6" key="2">
    <citation type="submission" date="2014-03" db="EMBL/GenBank/DDBJ databases">
        <title>Candidatus Competibacter-lineage genomes retrieved from metagenomes reveal functional metabolic diversity.</title>
        <authorList>
            <person name="McIlroy S.J."/>
            <person name="Albertsen M."/>
            <person name="Andresen E.K."/>
            <person name="Saunders A.M."/>
            <person name="Kristiansen R."/>
            <person name="Stokholm-Bjerregaard M."/>
            <person name="Nielsen K.L."/>
            <person name="Nielsen P.H."/>
        </authorList>
    </citation>
    <scope>NUCLEOTIDE SEQUENCE</scope>
    <source>
        <strain evidence="6">Run_A_D11</strain>
    </source>
</reference>
<evidence type="ECO:0000256" key="2">
    <source>
        <dbReference type="ARBA" id="ARBA00061115"/>
    </source>
</evidence>
<dbReference type="Proteomes" id="UP000035760">
    <property type="component" value="Unassembled WGS sequence"/>
</dbReference>
<dbReference type="GO" id="GO:0046061">
    <property type="term" value="P:dATP catabolic process"/>
    <property type="evidence" value="ECO:0007669"/>
    <property type="project" value="TreeGrafter"/>
</dbReference>
<dbReference type="SUPFAM" id="SSF101386">
    <property type="entry name" value="all-alpha NTP pyrophosphatases"/>
    <property type="match status" value="2"/>
</dbReference>
<dbReference type="NCBIfam" id="NF007113">
    <property type="entry name" value="PRK09562.1"/>
    <property type="match status" value="1"/>
</dbReference>
<comment type="caution">
    <text evidence="6">The sequence shown here is derived from an EMBL/GenBank/DDBJ whole genome shotgun (WGS) entry which is preliminary data.</text>
</comment>
<name>W6M7Y8_9GAMM</name>
<comment type="similarity">
    <text evidence="2">Belongs to the nucleoside triphosphate pyrophosphohydrolase family.</text>
</comment>
<dbReference type="OrthoDB" id="9808939at2"/>
<proteinExistence type="inferred from homology"/>
<dbReference type="EMBL" id="CBTJ020000041">
    <property type="protein sequence ID" value="CDI02723.1"/>
    <property type="molecule type" value="Genomic_DNA"/>
</dbReference>
<dbReference type="GO" id="GO:0046052">
    <property type="term" value="P:UTP catabolic process"/>
    <property type="evidence" value="ECO:0007669"/>
    <property type="project" value="TreeGrafter"/>
</dbReference>
<dbReference type="PANTHER" id="PTHR30522:SF0">
    <property type="entry name" value="NUCLEOSIDE TRIPHOSPHATE PYROPHOSPHOHYDROLASE"/>
    <property type="match status" value="1"/>
</dbReference>
<dbReference type="STRING" id="1400863.BN873_340095"/>
<dbReference type="CDD" id="cd11528">
    <property type="entry name" value="NTP-PPase_MazG_Nterm"/>
    <property type="match status" value="1"/>
</dbReference>
<keyword evidence="6" id="KW-0378">Hydrolase</keyword>
<dbReference type="InterPro" id="IPR004518">
    <property type="entry name" value="MazG-like_dom"/>
</dbReference>
<accession>W6M7Y8</accession>
<protein>
    <recommendedName>
        <fullName evidence="4">Nucleoside triphosphate pyrophosphohydrolase</fullName>
        <ecNumber evidence="3">3.6.1.8</ecNumber>
    </recommendedName>
</protein>
<organism evidence="6 7">
    <name type="scientific">Candidatus Competibacter denitrificans Run_A_D11</name>
    <dbReference type="NCBI Taxonomy" id="1400863"/>
    <lineage>
        <taxon>Bacteria</taxon>
        <taxon>Pseudomonadati</taxon>
        <taxon>Pseudomonadota</taxon>
        <taxon>Gammaproteobacteria</taxon>
        <taxon>Candidatus Competibacteraceae</taxon>
        <taxon>Candidatus Competibacter</taxon>
    </lineage>
</organism>
<evidence type="ECO:0000256" key="4">
    <source>
        <dbReference type="ARBA" id="ARBA00074799"/>
    </source>
</evidence>
<evidence type="ECO:0000256" key="3">
    <source>
        <dbReference type="ARBA" id="ARBA00066372"/>
    </source>
</evidence>
<evidence type="ECO:0000259" key="5">
    <source>
        <dbReference type="Pfam" id="PF03819"/>
    </source>
</evidence>
<feature type="domain" description="NTP pyrophosphohydrolase MazG-like" evidence="5">
    <location>
        <begin position="30"/>
        <end position="103"/>
    </location>
</feature>
<dbReference type="GO" id="GO:0046076">
    <property type="term" value="P:dTTP catabolic process"/>
    <property type="evidence" value="ECO:0007669"/>
    <property type="project" value="TreeGrafter"/>
</dbReference>
<dbReference type="NCBIfam" id="TIGR00444">
    <property type="entry name" value="mazG"/>
    <property type="match status" value="1"/>
</dbReference>
<evidence type="ECO:0000313" key="7">
    <source>
        <dbReference type="Proteomes" id="UP000035760"/>
    </source>
</evidence>
<keyword evidence="7" id="KW-1185">Reference proteome</keyword>
<dbReference type="InterPro" id="IPR048015">
    <property type="entry name" value="NTP-PPase_MazG-like_N"/>
</dbReference>
<dbReference type="GO" id="GO:0046081">
    <property type="term" value="P:dUTP catabolic process"/>
    <property type="evidence" value="ECO:0007669"/>
    <property type="project" value="TreeGrafter"/>
</dbReference>
<reference evidence="6" key="1">
    <citation type="submission" date="2013-07" db="EMBL/GenBank/DDBJ databases">
        <authorList>
            <person name="McIlroy S."/>
        </authorList>
    </citation>
    <scope>NUCLEOTIDE SEQUENCE [LARGE SCALE GENOMIC DNA]</scope>
    <source>
        <strain evidence="6">Run_A_D11</strain>
    </source>
</reference>
<gene>
    <name evidence="6" type="primary">mazG</name>
    <name evidence="6" type="ORF">BN873_340095</name>
</gene>
<evidence type="ECO:0000256" key="1">
    <source>
        <dbReference type="ARBA" id="ARBA00052141"/>
    </source>
</evidence>
<comment type="catalytic activity">
    <reaction evidence="1">
        <text>ATP + H2O = AMP + diphosphate + H(+)</text>
        <dbReference type="Rhea" id="RHEA:14245"/>
        <dbReference type="ChEBI" id="CHEBI:15377"/>
        <dbReference type="ChEBI" id="CHEBI:15378"/>
        <dbReference type="ChEBI" id="CHEBI:30616"/>
        <dbReference type="ChEBI" id="CHEBI:33019"/>
        <dbReference type="ChEBI" id="CHEBI:456215"/>
        <dbReference type="EC" id="3.6.1.8"/>
    </reaction>
</comment>
<evidence type="ECO:0000313" key="6">
    <source>
        <dbReference type="EMBL" id="CDI02723.1"/>
    </source>
</evidence>
<dbReference type="AlphaFoldDB" id="W6M7Y8"/>
<dbReference type="GO" id="GO:0006950">
    <property type="term" value="P:response to stress"/>
    <property type="evidence" value="ECO:0007669"/>
    <property type="project" value="UniProtKB-ARBA"/>
</dbReference>
<dbReference type="GO" id="GO:0047693">
    <property type="term" value="F:ATP diphosphatase activity"/>
    <property type="evidence" value="ECO:0007669"/>
    <property type="project" value="UniProtKB-EC"/>
</dbReference>
<dbReference type="InterPro" id="IPR011551">
    <property type="entry name" value="NTP_PyrPHydrolase_MazG"/>
</dbReference>
<dbReference type="FunFam" id="1.10.287.1080:FF:000003">
    <property type="entry name" value="Nucleoside triphosphate pyrophosphohydrolase"/>
    <property type="match status" value="1"/>
</dbReference>
<dbReference type="RefSeq" id="WP_048673176.1">
    <property type="nucleotide sequence ID" value="NZ_CBTJ020000041.1"/>
</dbReference>
<dbReference type="Gene3D" id="1.10.287.1080">
    <property type="entry name" value="MazG-like"/>
    <property type="match status" value="2"/>
</dbReference>
<dbReference type="FunFam" id="1.10.287.1080:FF:000001">
    <property type="entry name" value="Nucleoside triphosphate pyrophosphohydrolase"/>
    <property type="match status" value="1"/>
</dbReference>
<dbReference type="EC" id="3.6.1.8" evidence="3"/>